<dbReference type="PANTHER" id="PTHR45958">
    <property type="entry name" value="RING-TYPE E3 UBIQUITIN TRANSFERASE"/>
    <property type="match status" value="1"/>
</dbReference>
<accession>A0ABT2FS52</accession>
<gene>
    <name evidence="1" type="ORF">L9G74_21035</name>
</gene>
<proteinExistence type="predicted"/>
<sequence>IKSSGATVSLIQFVEAPQREVRLASIKLLNNISPFMGQELAEAFRGNFSQLSSLVRVIADNNGISEEQAAAAGLIADLPPRDSVLTR</sequence>
<feature type="non-terminal residue" evidence="1">
    <location>
        <position position="87"/>
    </location>
</feature>
<reference evidence="2" key="2">
    <citation type="submission" date="2023-07" db="EMBL/GenBank/DDBJ databases">
        <title>Shewanella mangrovi sp. nov., an acetaldehyde- degrading bacterium isolated from mangrove sediment.</title>
        <authorList>
            <person name="Liu Y."/>
        </authorList>
    </citation>
    <scope>NUCLEOTIDE SEQUENCE [LARGE SCALE GENOMIC DNA]</scope>
    <source>
        <strain evidence="2">C32</strain>
    </source>
</reference>
<dbReference type="InterPro" id="IPR052608">
    <property type="entry name" value="U-box_domain_protein"/>
</dbReference>
<name>A0ABT2FS52_9GAMM</name>
<keyword evidence="2" id="KW-1185">Reference proteome</keyword>
<reference evidence="1 2" key="1">
    <citation type="submission" date="2022-02" db="EMBL/GenBank/DDBJ databases">
        <authorList>
            <person name="Zhuang L."/>
        </authorList>
    </citation>
    <scope>NUCLEOTIDE SEQUENCE [LARGE SCALE GENOMIC DNA]</scope>
    <source>
        <strain evidence="1 2">C32</strain>
    </source>
</reference>
<protein>
    <submittedName>
        <fullName evidence="1">Uncharacterized protein</fullName>
    </submittedName>
</protein>
<evidence type="ECO:0000313" key="2">
    <source>
        <dbReference type="Proteomes" id="UP001201549"/>
    </source>
</evidence>
<evidence type="ECO:0000313" key="1">
    <source>
        <dbReference type="EMBL" id="MCS4558906.1"/>
    </source>
</evidence>
<organism evidence="1 2">
    <name type="scientific">Shewanella electrica</name>
    <dbReference type="NCBI Taxonomy" id="515560"/>
    <lineage>
        <taxon>Bacteria</taxon>
        <taxon>Pseudomonadati</taxon>
        <taxon>Pseudomonadota</taxon>
        <taxon>Gammaproteobacteria</taxon>
        <taxon>Alteromonadales</taxon>
        <taxon>Shewanellaceae</taxon>
        <taxon>Shewanella</taxon>
    </lineage>
</organism>
<dbReference type="Proteomes" id="UP001201549">
    <property type="component" value="Unassembled WGS sequence"/>
</dbReference>
<feature type="non-terminal residue" evidence="1">
    <location>
        <position position="1"/>
    </location>
</feature>
<comment type="caution">
    <text evidence="1">The sequence shown here is derived from an EMBL/GenBank/DDBJ whole genome shotgun (WGS) entry which is preliminary data.</text>
</comment>
<dbReference type="PANTHER" id="PTHR45958:SF6">
    <property type="entry name" value="U-BOX DOMAIN-CONTAINING PROTEIN 43"/>
    <property type="match status" value="1"/>
</dbReference>
<dbReference type="EMBL" id="JAKOGG010000392">
    <property type="protein sequence ID" value="MCS4558906.1"/>
    <property type="molecule type" value="Genomic_DNA"/>
</dbReference>